<dbReference type="Gene3D" id="1.20.58.480">
    <property type="match status" value="1"/>
</dbReference>
<dbReference type="InterPro" id="IPR037217">
    <property type="entry name" value="Trp/Indoleamine_2_3_dOase-like"/>
</dbReference>
<dbReference type="RefSeq" id="WP_377872253.1">
    <property type="nucleotide sequence ID" value="NZ_JBHMAY010000037.1"/>
</dbReference>
<dbReference type="EMBL" id="JBHRWI010000039">
    <property type="protein sequence ID" value="MFC3514318.1"/>
    <property type="molecule type" value="Genomic_DNA"/>
</dbReference>
<name>A0ABV7QPX5_9PSEU</name>
<organism evidence="1 2">
    <name type="scientific">Amycolatopsis halotolerans</name>
    <dbReference type="NCBI Taxonomy" id="330083"/>
    <lineage>
        <taxon>Bacteria</taxon>
        <taxon>Bacillati</taxon>
        <taxon>Actinomycetota</taxon>
        <taxon>Actinomycetes</taxon>
        <taxon>Pseudonocardiales</taxon>
        <taxon>Pseudonocardiaceae</taxon>
        <taxon>Amycolatopsis</taxon>
    </lineage>
</organism>
<dbReference type="SUPFAM" id="SSF140959">
    <property type="entry name" value="Indolic compounds 2,3-dioxygenase-like"/>
    <property type="match status" value="1"/>
</dbReference>
<gene>
    <name evidence="1" type="ORF">ACFORO_29405</name>
</gene>
<comment type="caution">
    <text evidence="1">The sequence shown here is derived from an EMBL/GenBank/DDBJ whole genome shotgun (WGS) entry which is preliminary data.</text>
</comment>
<keyword evidence="2" id="KW-1185">Reference proteome</keyword>
<dbReference type="Pfam" id="PF03301">
    <property type="entry name" value="Trp_dioxygenase"/>
    <property type="match status" value="2"/>
</dbReference>
<reference evidence="2" key="1">
    <citation type="journal article" date="2019" name="Int. J. Syst. Evol. Microbiol.">
        <title>The Global Catalogue of Microorganisms (GCM) 10K type strain sequencing project: providing services to taxonomists for standard genome sequencing and annotation.</title>
        <authorList>
            <consortium name="The Broad Institute Genomics Platform"/>
            <consortium name="The Broad Institute Genome Sequencing Center for Infectious Disease"/>
            <person name="Wu L."/>
            <person name="Ma J."/>
        </authorList>
    </citation>
    <scope>NUCLEOTIDE SEQUENCE [LARGE SCALE GENOMIC DNA]</scope>
    <source>
        <strain evidence="2">CGMCC 4.7682</strain>
    </source>
</reference>
<sequence>MTDLPGTAELTYGSYLELDALLRLQRPVSEPEHPDELHFIVTHQAMELWFKVMIHELYRVLPCLADRQWARAVTRMRRVNEIFAAQTAQMQTLNTLEPSAFLQFRHALGTASGFQSVQFRVLEVLVGLREPGYLTQLASTSSGVLPFDVTAALAVPSLAEVAVGVPRAAGADDWQAVYAEPDRHAALVLLGEELLDHDRMWLRWRHEHLCLVERIIGRLVRGTGGGSSGYLEGRAAQRVFPFLWDLRRQLTLATEKNTAKEPRR</sequence>
<dbReference type="InterPro" id="IPR004981">
    <property type="entry name" value="Trp_2_3_dOase"/>
</dbReference>
<dbReference type="PANTHER" id="PTHR10138:SF0">
    <property type="entry name" value="TRYPTOPHAN 2,3-DIOXYGENASE"/>
    <property type="match status" value="1"/>
</dbReference>
<protein>
    <submittedName>
        <fullName evidence="1">Tryptophan 2,3-dioxygenase family protein</fullName>
    </submittedName>
</protein>
<dbReference type="PANTHER" id="PTHR10138">
    <property type="entry name" value="TRYPTOPHAN 2,3-DIOXYGENASE"/>
    <property type="match status" value="1"/>
</dbReference>
<evidence type="ECO:0000313" key="2">
    <source>
        <dbReference type="Proteomes" id="UP001595764"/>
    </source>
</evidence>
<accession>A0ABV7QPX5</accession>
<proteinExistence type="predicted"/>
<dbReference type="Proteomes" id="UP001595764">
    <property type="component" value="Unassembled WGS sequence"/>
</dbReference>
<evidence type="ECO:0000313" key="1">
    <source>
        <dbReference type="EMBL" id="MFC3514318.1"/>
    </source>
</evidence>